<sequence length="64" mass="6945">MGMNMGVEVVLNTLHLKYFPDMRILSLSGNFCVDKKASAMNWIEGRGKSVTGEAVVASSIVQNV</sequence>
<dbReference type="WBParaSite" id="SBAD_0000066701-mRNA-1">
    <property type="protein sequence ID" value="SBAD_0000066701-mRNA-1"/>
    <property type="gene ID" value="SBAD_0000066701"/>
</dbReference>
<proteinExistence type="predicted"/>
<dbReference type="PANTHER" id="PTHR10572:SF24">
    <property type="entry name" value="3-HYDROXY-3-METHYLGLUTARYL-COENZYME A REDUCTASE"/>
    <property type="match status" value="1"/>
</dbReference>
<reference evidence="4" key="1">
    <citation type="submission" date="2016-06" db="UniProtKB">
        <authorList>
            <consortium name="WormBaseParasite"/>
        </authorList>
    </citation>
    <scope>IDENTIFICATION</scope>
</reference>
<dbReference type="PROSITE" id="PS50065">
    <property type="entry name" value="HMG_COA_REDUCTASE_4"/>
    <property type="match status" value="1"/>
</dbReference>
<dbReference type="EMBL" id="UZAM01002528">
    <property type="protein sequence ID" value="VDO86390.1"/>
    <property type="molecule type" value="Genomic_DNA"/>
</dbReference>
<dbReference type="GO" id="GO:0005778">
    <property type="term" value="C:peroxisomal membrane"/>
    <property type="evidence" value="ECO:0007669"/>
    <property type="project" value="TreeGrafter"/>
</dbReference>
<dbReference type="PANTHER" id="PTHR10572">
    <property type="entry name" value="3-HYDROXY-3-METHYLGLUTARYL-COENZYME A REDUCTASE"/>
    <property type="match status" value="1"/>
</dbReference>
<keyword evidence="3" id="KW-1185">Reference proteome</keyword>
<dbReference type="InterPro" id="IPR002202">
    <property type="entry name" value="HMG_CoA_Rdtase"/>
</dbReference>
<organism evidence="4">
    <name type="scientific">Soboliphyme baturini</name>
    <dbReference type="NCBI Taxonomy" id="241478"/>
    <lineage>
        <taxon>Eukaryota</taxon>
        <taxon>Metazoa</taxon>
        <taxon>Ecdysozoa</taxon>
        <taxon>Nematoda</taxon>
        <taxon>Enoplea</taxon>
        <taxon>Dorylaimia</taxon>
        <taxon>Dioctophymatida</taxon>
        <taxon>Dioctophymatoidea</taxon>
        <taxon>Soboliphymatidae</taxon>
        <taxon>Soboliphyme</taxon>
    </lineage>
</organism>
<evidence type="ECO:0000313" key="3">
    <source>
        <dbReference type="Proteomes" id="UP000270296"/>
    </source>
</evidence>
<name>A0A183IAK0_9BILA</name>
<evidence type="ECO:0000313" key="4">
    <source>
        <dbReference type="WBParaSite" id="SBAD_0000066701-mRNA-1"/>
    </source>
</evidence>
<dbReference type="Gene3D" id="3.30.70.420">
    <property type="entry name" value="Hydroxymethylglutaryl-CoA reductase, class I/II, NAD/NADP-binding domain"/>
    <property type="match status" value="1"/>
</dbReference>
<dbReference type="GO" id="GO:0015936">
    <property type="term" value="P:coenzyme A metabolic process"/>
    <property type="evidence" value="ECO:0007669"/>
    <property type="project" value="InterPro"/>
</dbReference>
<protein>
    <submittedName>
        <fullName evidence="4">Hydroxymethylglutaryl-CoA reductase (NADPH)</fullName>
    </submittedName>
</protein>
<evidence type="ECO:0000313" key="2">
    <source>
        <dbReference type="EMBL" id="VDO86390.1"/>
    </source>
</evidence>
<accession>A0A183IAK0</accession>
<dbReference type="GO" id="GO:0004420">
    <property type="term" value="F:hydroxymethylglutaryl-CoA reductase (NADPH) activity"/>
    <property type="evidence" value="ECO:0007669"/>
    <property type="project" value="InterPro"/>
</dbReference>
<dbReference type="GO" id="GO:0016126">
    <property type="term" value="P:sterol biosynthetic process"/>
    <property type="evidence" value="ECO:0007669"/>
    <property type="project" value="TreeGrafter"/>
</dbReference>
<dbReference type="SUPFAM" id="SSF55035">
    <property type="entry name" value="NAD-binding domain of HMG-CoA reductase"/>
    <property type="match status" value="1"/>
</dbReference>
<gene>
    <name evidence="2" type="ORF">SBAD_LOCUS644</name>
</gene>
<dbReference type="GO" id="GO:0005789">
    <property type="term" value="C:endoplasmic reticulum membrane"/>
    <property type="evidence" value="ECO:0007669"/>
    <property type="project" value="TreeGrafter"/>
</dbReference>
<dbReference type="Pfam" id="PF00368">
    <property type="entry name" value="HMG-CoA_red"/>
    <property type="match status" value="1"/>
</dbReference>
<dbReference type="Proteomes" id="UP000270296">
    <property type="component" value="Unassembled WGS sequence"/>
</dbReference>
<dbReference type="OrthoDB" id="310654at2759"/>
<dbReference type="GO" id="GO:0008299">
    <property type="term" value="P:isoprenoid biosynthetic process"/>
    <property type="evidence" value="ECO:0007669"/>
    <property type="project" value="TreeGrafter"/>
</dbReference>
<evidence type="ECO:0000256" key="1">
    <source>
        <dbReference type="ARBA" id="ARBA00005084"/>
    </source>
</evidence>
<dbReference type="InterPro" id="IPR009023">
    <property type="entry name" value="HMG_CoA_Rdtase_NAD(P)-bd_sf"/>
</dbReference>
<dbReference type="AlphaFoldDB" id="A0A183IAK0"/>
<comment type="pathway">
    <text evidence="1">Metabolic intermediate biosynthesis; (R)-mevalonate biosynthesis; (R)-mevalonate from acetyl-CoA: step 3/3.</text>
</comment>
<reference evidence="2 3" key="2">
    <citation type="submission" date="2018-11" db="EMBL/GenBank/DDBJ databases">
        <authorList>
            <consortium name="Pathogen Informatics"/>
        </authorList>
    </citation>
    <scope>NUCLEOTIDE SEQUENCE [LARGE SCALE GENOMIC DNA]</scope>
</reference>